<reference evidence="10 11" key="1">
    <citation type="submission" date="2024-02" db="EMBL/GenBank/DDBJ databases">
        <title>De novo assembly and annotation of 12 fungi associated with fruit tree decline syndrome in Ontario, Canada.</title>
        <authorList>
            <person name="Sulman M."/>
            <person name="Ellouze W."/>
            <person name="Ilyukhin E."/>
        </authorList>
    </citation>
    <scope>NUCLEOTIDE SEQUENCE [LARGE SCALE GENOMIC DNA]</scope>
    <source>
        <strain evidence="10 11">M42-189</strain>
    </source>
</reference>
<dbReference type="InterPro" id="IPR001424">
    <property type="entry name" value="SOD_Cu_Zn_dom"/>
</dbReference>
<evidence type="ECO:0000256" key="7">
    <source>
        <dbReference type="SAM" id="MobiDB-lite"/>
    </source>
</evidence>
<dbReference type="Gene3D" id="2.60.40.200">
    <property type="entry name" value="Superoxide dismutase, copper/zinc binding domain"/>
    <property type="match status" value="1"/>
</dbReference>
<dbReference type="InterPro" id="IPR051864">
    <property type="entry name" value="NCF2_NOXA1"/>
</dbReference>
<proteinExistence type="inferred from homology"/>
<organism evidence="10 11">
    <name type="scientific">Paraconiothyrium brasiliense</name>
    <dbReference type="NCBI Taxonomy" id="300254"/>
    <lineage>
        <taxon>Eukaryota</taxon>
        <taxon>Fungi</taxon>
        <taxon>Dikarya</taxon>
        <taxon>Ascomycota</taxon>
        <taxon>Pezizomycotina</taxon>
        <taxon>Dothideomycetes</taxon>
        <taxon>Pleosporomycetidae</taxon>
        <taxon>Pleosporales</taxon>
        <taxon>Massarineae</taxon>
        <taxon>Didymosphaeriaceae</taxon>
        <taxon>Paraconiothyrium</taxon>
    </lineage>
</organism>
<dbReference type="InterPro" id="IPR011990">
    <property type="entry name" value="TPR-like_helical_dom_sf"/>
</dbReference>
<dbReference type="Pfam" id="PF00403">
    <property type="entry name" value="HMA"/>
    <property type="match status" value="1"/>
</dbReference>
<dbReference type="Gene3D" id="3.10.20.90">
    <property type="entry name" value="Phosphatidylinositol 3-kinase Catalytic Subunit, Chain A, domain 1"/>
    <property type="match status" value="1"/>
</dbReference>
<gene>
    <name evidence="10" type="ORF">SLS60_001617</name>
</gene>
<evidence type="ECO:0000313" key="11">
    <source>
        <dbReference type="Proteomes" id="UP001521785"/>
    </source>
</evidence>
<dbReference type="InterPro" id="IPR006121">
    <property type="entry name" value="HMA_dom"/>
</dbReference>
<dbReference type="SMART" id="SM00666">
    <property type="entry name" value="PB1"/>
    <property type="match status" value="1"/>
</dbReference>
<feature type="domain" description="HMA" evidence="8">
    <location>
        <begin position="5"/>
        <end position="68"/>
    </location>
</feature>
<dbReference type="Proteomes" id="UP001521785">
    <property type="component" value="Unassembled WGS sequence"/>
</dbReference>
<dbReference type="PROSITE" id="PS50005">
    <property type="entry name" value="TPR"/>
    <property type="match status" value="1"/>
</dbReference>
<dbReference type="SUPFAM" id="SSF48452">
    <property type="entry name" value="TPR-like"/>
    <property type="match status" value="1"/>
</dbReference>
<sequence>MSIPTFETTFAVPMTCEACIKDIEGSLHQLSGIKKVTASLQDQLVSIEGNAAPSAIVEAIQSTGRDAILRGSGKSNSMFALTSFAPHVENKVRGLVRMVQVAPTMTIVDLSIRGLSPGTYHATIRESGDISDGPESTGPIFEAAKARLQGTPCRGLFGTVEVSKGGVGTVFLDKPIQIWEMIGRSIVVARQQDGAFDKNDPDTLVGVIARSAGVWENDKTEIETWVAALGAYDNNEFDEALKTFDQISDTSKILFNCGVIHATLGEHEKAVDCYQRAVRLDQYLAVAYFQQGVSNFLMGDFEEALANFNDTLLYLRGNNNIDYEQLGLKFKLYSCEVLFNRGLCYIYLQQKDAGMQDLSFAAKEKVVPDHDVIDEAIREEAEGYTVFSIPVGIVYRPNDAKVKNLKTKDYLGKARLVAASDRQNAFTGFAGSEIKKLANSAKDDRPEEKLSFAATNLVKPELQSRARQQSEPPMNRNMFPPTPPPESDNRRSAEKKADSNGPMSRAQSVRGGGPKPQPLNLGRAAFDRKDDRRDDPPQRRGTQRSASERPAPNRREDRGMGGRRSREAPRRRGSEEEDDYADDVYAMYQSRGSRSGYGRGSRGQRRPAYIDEEDEDDYDGSDVDDADFEMVSRSKTRRRSPTRSATSSGRGGTGGRIRVKVHAGDTRYVFVTPNSSMRDFVQSIREKFGIRQNFKVEIKDDGDMITMADEDDLDMAVENAKSMARKEGSDTPKMEVWLTIIPSQNTAPTLPLTPSIPLVQY</sequence>
<dbReference type="InterPro" id="IPR053793">
    <property type="entry name" value="PB1-like"/>
</dbReference>
<dbReference type="PROSITE" id="PS51745">
    <property type="entry name" value="PB1"/>
    <property type="match status" value="1"/>
</dbReference>
<dbReference type="PANTHER" id="PTHR15175">
    <property type="entry name" value="NEUTROPHIL CYTOSOLIC FACTOR 2, NEUTROPHIL NADPH OXIDASE FACTOR 2"/>
    <property type="match status" value="1"/>
</dbReference>
<keyword evidence="4" id="KW-0677">Repeat</keyword>
<comment type="similarity">
    <text evidence="2">Belongs to the CCS1 family.</text>
</comment>
<accession>A0ABR3S016</accession>
<dbReference type="CDD" id="cd00371">
    <property type="entry name" value="HMA"/>
    <property type="match status" value="1"/>
</dbReference>
<evidence type="ECO:0000256" key="3">
    <source>
        <dbReference type="ARBA" id="ARBA00016103"/>
    </source>
</evidence>
<dbReference type="SUPFAM" id="SSF55008">
    <property type="entry name" value="HMA, heavy metal-associated domain"/>
    <property type="match status" value="1"/>
</dbReference>
<keyword evidence="11" id="KW-1185">Reference proteome</keyword>
<dbReference type="InterPro" id="IPR013105">
    <property type="entry name" value="TPR_2"/>
</dbReference>
<dbReference type="PANTHER" id="PTHR15175:SF0">
    <property type="entry name" value="SH3 DOMAIN-CONTAINING PROTEIN C23A1.17"/>
    <property type="match status" value="1"/>
</dbReference>
<feature type="domain" description="PB1" evidence="9">
    <location>
        <begin position="656"/>
        <end position="735"/>
    </location>
</feature>
<feature type="compositionally biased region" description="Basic and acidic residues" evidence="7">
    <location>
        <begin position="487"/>
        <end position="498"/>
    </location>
</feature>
<dbReference type="SUPFAM" id="SSF49329">
    <property type="entry name" value="Cu,Zn superoxide dismutase-like"/>
    <property type="match status" value="1"/>
</dbReference>
<evidence type="ECO:0000256" key="2">
    <source>
        <dbReference type="ARBA" id="ARBA00010636"/>
    </source>
</evidence>
<feature type="compositionally biased region" description="Basic and acidic residues" evidence="7">
    <location>
        <begin position="525"/>
        <end position="538"/>
    </location>
</feature>
<dbReference type="SMART" id="SM00028">
    <property type="entry name" value="TPR"/>
    <property type="match status" value="3"/>
</dbReference>
<evidence type="ECO:0000259" key="9">
    <source>
        <dbReference type="PROSITE" id="PS51745"/>
    </source>
</evidence>
<evidence type="ECO:0000313" key="10">
    <source>
        <dbReference type="EMBL" id="KAL1609952.1"/>
    </source>
</evidence>
<dbReference type="Pfam" id="PF07719">
    <property type="entry name" value="TPR_2"/>
    <property type="match status" value="1"/>
</dbReference>
<evidence type="ECO:0000256" key="4">
    <source>
        <dbReference type="ARBA" id="ARBA00022737"/>
    </source>
</evidence>
<dbReference type="PROSITE" id="PS50846">
    <property type="entry name" value="HMA_2"/>
    <property type="match status" value="1"/>
</dbReference>
<protein>
    <recommendedName>
        <fullName evidence="3">Superoxide dismutase 1 copper chaperone</fullName>
    </recommendedName>
</protein>
<feature type="compositionally biased region" description="Basic and acidic residues" evidence="7">
    <location>
        <begin position="551"/>
        <end position="574"/>
    </location>
</feature>
<feature type="compositionally biased region" description="Acidic residues" evidence="7">
    <location>
        <begin position="610"/>
        <end position="628"/>
    </location>
</feature>
<dbReference type="Gene3D" id="1.25.40.10">
    <property type="entry name" value="Tetratricopeptide repeat domain"/>
    <property type="match status" value="1"/>
</dbReference>
<evidence type="ECO:0000256" key="1">
    <source>
        <dbReference type="ARBA" id="ARBA00001973"/>
    </source>
</evidence>
<dbReference type="Pfam" id="PF00080">
    <property type="entry name" value="Sod_Cu"/>
    <property type="match status" value="1"/>
</dbReference>
<feature type="repeat" description="TPR" evidence="6">
    <location>
        <begin position="251"/>
        <end position="284"/>
    </location>
</feature>
<evidence type="ECO:0000259" key="8">
    <source>
        <dbReference type="PROSITE" id="PS50846"/>
    </source>
</evidence>
<dbReference type="Pfam" id="PF00564">
    <property type="entry name" value="PB1"/>
    <property type="match status" value="1"/>
</dbReference>
<dbReference type="CDD" id="cd06408">
    <property type="entry name" value="PB1_NoxR"/>
    <property type="match status" value="1"/>
</dbReference>
<dbReference type="InterPro" id="IPR036423">
    <property type="entry name" value="SOD-like_Cu/Zn_dom_sf"/>
</dbReference>
<keyword evidence="5 6" id="KW-0802">TPR repeat</keyword>
<evidence type="ECO:0000256" key="6">
    <source>
        <dbReference type="PROSITE-ProRule" id="PRU00339"/>
    </source>
</evidence>
<dbReference type="SUPFAM" id="SSF54277">
    <property type="entry name" value="CAD &amp; PB1 domains"/>
    <property type="match status" value="1"/>
</dbReference>
<feature type="compositionally biased region" description="Basic and acidic residues" evidence="7">
    <location>
        <begin position="440"/>
        <end position="450"/>
    </location>
</feature>
<evidence type="ECO:0000256" key="5">
    <source>
        <dbReference type="ARBA" id="ARBA00022803"/>
    </source>
</evidence>
<feature type="compositionally biased region" description="Low complexity" evidence="7">
    <location>
        <begin position="583"/>
        <end position="594"/>
    </location>
</feature>
<dbReference type="InterPro" id="IPR019734">
    <property type="entry name" value="TPR_rpt"/>
</dbReference>
<dbReference type="Gene3D" id="3.30.70.100">
    <property type="match status" value="1"/>
</dbReference>
<comment type="cofactor">
    <cofactor evidence="1">
        <name>Cu(2+)</name>
        <dbReference type="ChEBI" id="CHEBI:29036"/>
    </cofactor>
</comment>
<dbReference type="EMBL" id="JAKJXO020000002">
    <property type="protein sequence ID" value="KAL1609952.1"/>
    <property type="molecule type" value="Genomic_DNA"/>
</dbReference>
<name>A0ABR3S016_9PLEO</name>
<dbReference type="InterPro" id="IPR034892">
    <property type="entry name" value="PB1_NoxR"/>
</dbReference>
<comment type="caution">
    <text evidence="10">The sequence shown here is derived from an EMBL/GenBank/DDBJ whole genome shotgun (WGS) entry which is preliminary data.</text>
</comment>
<feature type="region of interest" description="Disordered" evidence="7">
    <location>
        <begin position="440"/>
        <end position="657"/>
    </location>
</feature>
<dbReference type="InterPro" id="IPR036163">
    <property type="entry name" value="HMA_dom_sf"/>
</dbReference>
<dbReference type="InterPro" id="IPR000270">
    <property type="entry name" value="PB1_dom"/>
</dbReference>